<evidence type="ECO:0000256" key="1">
    <source>
        <dbReference type="SAM" id="Phobius"/>
    </source>
</evidence>
<dbReference type="AlphaFoldDB" id="D3G1R2"/>
<keyword evidence="1" id="KW-1133">Transmembrane helix</keyword>
<keyword evidence="2" id="KW-0614">Plasmid</keyword>
<evidence type="ECO:0000313" key="2">
    <source>
        <dbReference type="EMBL" id="ADC52288.1"/>
    </source>
</evidence>
<keyword evidence="3" id="KW-1185">Reference proteome</keyword>
<name>D3G1R2_ALKPO</name>
<reference evidence="2 3" key="1">
    <citation type="journal article" date="2011" name="Environ. Microbiol.">
        <title>Genome of alkaliphilic Bacillus pseudofirmus OF4 reveals adaptations that support the ability to grow in an external pH range from 7.5 to 11.4.</title>
        <authorList>
            <person name="Janto B."/>
            <person name="Ahmed A."/>
            <person name="Ito M."/>
            <person name="Liu J."/>
            <person name="Hicks D.B."/>
            <person name="Pagni S."/>
            <person name="Fackelmayer O.J."/>
            <person name="Smith T.A."/>
            <person name="Earl J."/>
            <person name="Elbourne L.D."/>
            <person name="Hassan K."/>
            <person name="Paulsen I.T."/>
            <person name="Kolsto A.B."/>
            <person name="Tourasse N.J."/>
            <person name="Ehrlich G.D."/>
            <person name="Boissy R."/>
            <person name="Ivey D.M."/>
            <person name="Li G."/>
            <person name="Xue Y."/>
            <person name="Ma Y."/>
            <person name="Hu F.Z."/>
            <person name="Krulwich T.A."/>
        </authorList>
    </citation>
    <scope>NUCLEOTIDE SEQUENCE [LARGE SCALE GENOMIC DNA]</scope>
    <source>
        <strain evidence="3">ATCC BAA-2126 / JCM 17055 / OF4</strain>
    </source>
</reference>
<evidence type="ECO:0000313" key="3">
    <source>
        <dbReference type="Proteomes" id="UP000001544"/>
    </source>
</evidence>
<dbReference type="KEGG" id="bpf:BpOF4_21464"/>
<organism evidence="2 3">
    <name type="scientific">Alkalihalophilus pseudofirmus (strain ATCC BAA-2126 / JCM 17055 / OF4)</name>
    <name type="common">Bacillus pseudofirmus</name>
    <dbReference type="NCBI Taxonomy" id="398511"/>
    <lineage>
        <taxon>Bacteria</taxon>
        <taxon>Bacillati</taxon>
        <taxon>Bacillota</taxon>
        <taxon>Bacilli</taxon>
        <taxon>Bacillales</taxon>
        <taxon>Bacillaceae</taxon>
        <taxon>Alkalihalophilus</taxon>
    </lineage>
</organism>
<protein>
    <submittedName>
        <fullName evidence="2">Uncharacterized protein</fullName>
    </submittedName>
</protein>
<dbReference type="EMBL" id="CP001880">
    <property type="protein sequence ID" value="ADC52288.1"/>
    <property type="molecule type" value="Genomic_DNA"/>
</dbReference>
<sequence>MMNVFISFVVSCVLSLVLFICAWNLARTIIFILFRNPLKLVAVGIMVHIVLINWNGYRII</sequence>
<feature type="transmembrane region" description="Helical" evidence="1">
    <location>
        <begin position="38"/>
        <end position="57"/>
    </location>
</feature>
<keyword evidence="1" id="KW-0812">Transmembrane</keyword>
<gene>
    <name evidence="2" type="ordered locus">BpOF4_21464</name>
</gene>
<proteinExistence type="predicted"/>
<feature type="transmembrane region" description="Helical" evidence="1">
    <location>
        <begin position="6"/>
        <end position="26"/>
    </location>
</feature>
<dbReference type="HOGENOM" id="CLU_2931711_0_0_9"/>
<dbReference type="Proteomes" id="UP000001544">
    <property type="component" value="Plasmid pBpOF4-02"/>
</dbReference>
<accession>D3G1R2</accession>
<dbReference type="RefSeq" id="WP_012961194.1">
    <property type="nucleotide sequence ID" value="NC_013793.1"/>
</dbReference>
<geneLocation type="plasmid" evidence="2 3">
    <name>pBpOF4-02</name>
</geneLocation>
<keyword evidence="1" id="KW-0472">Membrane</keyword>